<evidence type="ECO:0008006" key="2">
    <source>
        <dbReference type="Google" id="ProtNLM"/>
    </source>
</evidence>
<evidence type="ECO:0000313" key="1">
    <source>
        <dbReference type="EMBL" id="KKM00153.1"/>
    </source>
</evidence>
<dbReference type="InterPro" id="IPR015943">
    <property type="entry name" value="WD40/YVTN_repeat-like_dom_sf"/>
</dbReference>
<comment type="caution">
    <text evidence="1">The sequence shown here is derived from an EMBL/GenBank/DDBJ whole genome shotgun (WGS) entry which is preliminary data.</text>
</comment>
<dbReference type="AlphaFoldDB" id="A0A0F9JMH8"/>
<name>A0A0F9JMH8_9ZZZZ</name>
<feature type="non-terminal residue" evidence="1">
    <location>
        <position position="136"/>
    </location>
</feature>
<proteinExistence type="predicted"/>
<sequence length="136" mass="14222">MHTCCGILMTLVLLPALPPAAAMAQSRPAATMAQSRPAAADEAYERHFVACIPLGMAGRALDVTVSPRDSRGWICTSLPGAVVRVDTITAAVSGTFGTLVAPQVIRYGPSGEKLYVVAQADQRGGNPVVRVFDART</sequence>
<dbReference type="Gene3D" id="2.130.10.10">
    <property type="entry name" value="YVTN repeat-like/Quinoprotein amine dehydrogenase"/>
    <property type="match status" value="1"/>
</dbReference>
<accession>A0A0F9JMH8</accession>
<reference evidence="1" key="1">
    <citation type="journal article" date="2015" name="Nature">
        <title>Complex archaea that bridge the gap between prokaryotes and eukaryotes.</title>
        <authorList>
            <person name="Spang A."/>
            <person name="Saw J.H."/>
            <person name="Jorgensen S.L."/>
            <person name="Zaremba-Niedzwiedzka K."/>
            <person name="Martijn J."/>
            <person name="Lind A.E."/>
            <person name="van Eijk R."/>
            <person name="Schleper C."/>
            <person name="Guy L."/>
            <person name="Ettema T.J."/>
        </authorList>
    </citation>
    <scope>NUCLEOTIDE SEQUENCE</scope>
</reference>
<protein>
    <recommendedName>
        <fullName evidence="2">Glucose/Sorbosone dehydrogenase domain-containing protein</fullName>
    </recommendedName>
</protein>
<dbReference type="EMBL" id="LAZR01017502">
    <property type="protein sequence ID" value="KKM00153.1"/>
    <property type="molecule type" value="Genomic_DNA"/>
</dbReference>
<organism evidence="1">
    <name type="scientific">marine sediment metagenome</name>
    <dbReference type="NCBI Taxonomy" id="412755"/>
    <lineage>
        <taxon>unclassified sequences</taxon>
        <taxon>metagenomes</taxon>
        <taxon>ecological metagenomes</taxon>
    </lineage>
</organism>
<gene>
    <name evidence="1" type="ORF">LCGC14_1807300</name>
</gene>
<dbReference type="SUPFAM" id="SSF75011">
    <property type="entry name" value="3-carboxy-cis,cis-mucoante lactonizing enzyme"/>
    <property type="match status" value="1"/>
</dbReference>